<dbReference type="Pfam" id="PF13445">
    <property type="entry name" value="zf-RING_UBOX"/>
    <property type="match status" value="1"/>
</dbReference>
<keyword evidence="2 4" id="KW-0863">Zinc-finger</keyword>
<evidence type="ECO:0000313" key="8">
    <source>
        <dbReference type="EMBL" id="KAK6190405.1"/>
    </source>
</evidence>
<evidence type="ECO:0000313" key="9">
    <source>
        <dbReference type="Proteomes" id="UP001347796"/>
    </source>
</evidence>
<dbReference type="GO" id="GO:0008270">
    <property type="term" value="F:zinc ion binding"/>
    <property type="evidence" value="ECO:0007669"/>
    <property type="project" value="UniProtKB-KW"/>
</dbReference>
<keyword evidence="9" id="KW-1185">Reference proteome</keyword>
<sequence>MADELNLCCSICLNAFNNPKIIDCHHTFCESCLTDYVANAVTNNQFLCPLCRREITVPDGGVKDFSANFYITDTPQVPPQQPEEIQQASRCMCTQHLREKELFCCNCCEAVCIKCFISRHPGHTLETVHGVENKLIEKLTQFREDVCAYILKYQEMMAPPIATVQIKSNLEWRTLNKEESKTWLCEVIRESEALERKLSTILTNCNLSDMLNEIREFGLIMDSAKNELSIELDRRDKLNSPISLRGERSHNVLPPVEGGVHSSGLDINLLPQSLRREIAHSREPGQPYNRHGNTMVYWFNVNAIGRTKKLLSSPTYLIGGELWSLGCICDNQHRKASQLSISLKRICVRSSSSSLFAKFTMILSGETKSRINENEFYFTPRSNYYKWSDSRMKYSYISNPTNGYVNHDNKITITVLFHQFMVNRTPTSGITSSRAPMPYTQYTESQRNRSFDRHVFERDIPILWIGKNLRVVCLLFIIVAPIIYGNITCTVLFLVTYVAILCILFLSCVSHRSFLLALDRMIYIFSN</sequence>
<evidence type="ECO:0000259" key="7">
    <source>
        <dbReference type="PROSITE" id="PS50119"/>
    </source>
</evidence>
<dbReference type="InterPro" id="IPR027370">
    <property type="entry name" value="Znf-RING_euk"/>
</dbReference>
<dbReference type="SUPFAM" id="SSF49599">
    <property type="entry name" value="TRAF domain-like"/>
    <property type="match status" value="1"/>
</dbReference>
<dbReference type="PROSITE" id="PS00518">
    <property type="entry name" value="ZF_RING_1"/>
    <property type="match status" value="1"/>
</dbReference>
<dbReference type="GO" id="GO:0005654">
    <property type="term" value="C:nucleoplasm"/>
    <property type="evidence" value="ECO:0007669"/>
    <property type="project" value="TreeGrafter"/>
</dbReference>
<proteinExistence type="predicted"/>
<keyword evidence="5" id="KW-0812">Transmembrane</keyword>
<evidence type="ECO:0000256" key="5">
    <source>
        <dbReference type="SAM" id="Phobius"/>
    </source>
</evidence>
<dbReference type="Gene3D" id="3.30.40.10">
    <property type="entry name" value="Zinc/RING finger domain, C3HC4 (zinc finger)"/>
    <property type="match status" value="1"/>
</dbReference>
<dbReference type="PANTHER" id="PTHR25462:SF296">
    <property type="entry name" value="MEIOTIC P26, ISOFORM F"/>
    <property type="match status" value="1"/>
</dbReference>
<evidence type="ECO:0000256" key="3">
    <source>
        <dbReference type="ARBA" id="ARBA00022833"/>
    </source>
</evidence>
<dbReference type="PANTHER" id="PTHR25462">
    <property type="entry name" value="BONUS, ISOFORM C-RELATED"/>
    <property type="match status" value="1"/>
</dbReference>
<dbReference type="PROSITE" id="PS50089">
    <property type="entry name" value="ZF_RING_2"/>
    <property type="match status" value="1"/>
</dbReference>
<comment type="caution">
    <text evidence="8">The sequence shown here is derived from an EMBL/GenBank/DDBJ whole genome shotgun (WGS) entry which is preliminary data.</text>
</comment>
<evidence type="ECO:0000256" key="1">
    <source>
        <dbReference type="ARBA" id="ARBA00022723"/>
    </source>
</evidence>
<keyword evidence="5" id="KW-1133">Transmembrane helix</keyword>
<dbReference type="PROSITE" id="PS50119">
    <property type="entry name" value="ZF_BBOX"/>
    <property type="match status" value="1"/>
</dbReference>
<feature type="transmembrane region" description="Helical" evidence="5">
    <location>
        <begin position="493"/>
        <end position="518"/>
    </location>
</feature>
<dbReference type="SUPFAM" id="SSF57845">
    <property type="entry name" value="B-box zinc-binding domain"/>
    <property type="match status" value="1"/>
</dbReference>
<evidence type="ECO:0000256" key="4">
    <source>
        <dbReference type="PROSITE-ProRule" id="PRU00024"/>
    </source>
</evidence>
<organism evidence="8 9">
    <name type="scientific">Patella caerulea</name>
    <name type="common">Rayed Mediterranean limpet</name>
    <dbReference type="NCBI Taxonomy" id="87958"/>
    <lineage>
        <taxon>Eukaryota</taxon>
        <taxon>Metazoa</taxon>
        <taxon>Spiralia</taxon>
        <taxon>Lophotrochozoa</taxon>
        <taxon>Mollusca</taxon>
        <taxon>Gastropoda</taxon>
        <taxon>Patellogastropoda</taxon>
        <taxon>Patelloidea</taxon>
        <taxon>Patellidae</taxon>
        <taxon>Patella</taxon>
    </lineage>
</organism>
<evidence type="ECO:0000259" key="6">
    <source>
        <dbReference type="PROSITE" id="PS50089"/>
    </source>
</evidence>
<dbReference type="Proteomes" id="UP001347796">
    <property type="component" value="Unassembled WGS sequence"/>
</dbReference>
<keyword evidence="1" id="KW-0479">Metal-binding</keyword>
<protein>
    <submittedName>
        <fullName evidence="8">Uncharacterized protein</fullName>
    </submittedName>
</protein>
<dbReference type="Gene3D" id="2.60.210.10">
    <property type="entry name" value="Apoptosis, Tumor Necrosis Factor Receptor Associated Protein 2, Chain A"/>
    <property type="match status" value="1"/>
</dbReference>
<dbReference type="GO" id="GO:0061630">
    <property type="term" value="F:ubiquitin protein ligase activity"/>
    <property type="evidence" value="ECO:0007669"/>
    <property type="project" value="TreeGrafter"/>
</dbReference>
<evidence type="ECO:0000256" key="2">
    <source>
        <dbReference type="ARBA" id="ARBA00022771"/>
    </source>
</evidence>
<dbReference type="SUPFAM" id="SSF57850">
    <property type="entry name" value="RING/U-box"/>
    <property type="match status" value="1"/>
</dbReference>
<dbReference type="InterPro" id="IPR000315">
    <property type="entry name" value="Znf_B-box"/>
</dbReference>
<dbReference type="SMART" id="SM00184">
    <property type="entry name" value="RING"/>
    <property type="match status" value="1"/>
</dbReference>
<dbReference type="InterPro" id="IPR013083">
    <property type="entry name" value="Znf_RING/FYVE/PHD"/>
</dbReference>
<dbReference type="InterPro" id="IPR047153">
    <property type="entry name" value="TRIM45/56/19-like"/>
</dbReference>
<dbReference type="AlphaFoldDB" id="A0AAN8KF84"/>
<name>A0AAN8KF84_PATCE</name>
<dbReference type="InterPro" id="IPR001841">
    <property type="entry name" value="Znf_RING"/>
</dbReference>
<keyword evidence="5" id="KW-0472">Membrane</keyword>
<dbReference type="InterPro" id="IPR017907">
    <property type="entry name" value="Znf_RING_CS"/>
</dbReference>
<accession>A0AAN8KF84</accession>
<keyword evidence="3" id="KW-0862">Zinc</keyword>
<feature type="domain" description="RING-type" evidence="6">
    <location>
        <begin position="9"/>
        <end position="52"/>
    </location>
</feature>
<feature type="domain" description="B box-type" evidence="7">
    <location>
        <begin position="88"/>
        <end position="128"/>
    </location>
</feature>
<feature type="transmembrane region" description="Helical" evidence="5">
    <location>
        <begin position="468"/>
        <end position="487"/>
    </location>
</feature>
<dbReference type="EMBL" id="JAZGQO010000002">
    <property type="protein sequence ID" value="KAK6190405.1"/>
    <property type="molecule type" value="Genomic_DNA"/>
</dbReference>
<dbReference type="InterPro" id="IPR008974">
    <property type="entry name" value="TRAF-like"/>
</dbReference>
<reference evidence="8 9" key="1">
    <citation type="submission" date="2024-01" db="EMBL/GenBank/DDBJ databases">
        <title>The genome of the rayed Mediterranean limpet Patella caerulea (Linnaeus, 1758).</title>
        <authorList>
            <person name="Anh-Thu Weber A."/>
            <person name="Halstead-Nussloch G."/>
        </authorList>
    </citation>
    <scope>NUCLEOTIDE SEQUENCE [LARGE SCALE GENOMIC DNA]</scope>
    <source>
        <strain evidence="8">AATW-2023a</strain>
        <tissue evidence="8">Whole specimen</tissue>
    </source>
</reference>
<gene>
    <name evidence="8" type="ORF">SNE40_002284</name>
</gene>
<dbReference type="Gene3D" id="3.30.160.60">
    <property type="entry name" value="Classic Zinc Finger"/>
    <property type="match status" value="1"/>
</dbReference>